<keyword evidence="9" id="KW-0325">Glycoprotein</keyword>
<keyword evidence="6 10" id="KW-1133">Transmembrane helix</keyword>
<dbReference type="Pfam" id="PF23598">
    <property type="entry name" value="LRR_14"/>
    <property type="match status" value="1"/>
</dbReference>
<evidence type="ECO:0000259" key="11">
    <source>
        <dbReference type="Pfam" id="PF23598"/>
    </source>
</evidence>
<dbReference type="Gene3D" id="3.80.10.10">
    <property type="entry name" value="Ribonuclease Inhibitor"/>
    <property type="match status" value="1"/>
</dbReference>
<dbReference type="PANTHER" id="PTHR48063">
    <property type="entry name" value="LRR RECEPTOR-LIKE KINASE"/>
    <property type="match status" value="1"/>
</dbReference>
<evidence type="ECO:0000256" key="10">
    <source>
        <dbReference type="SAM" id="Phobius"/>
    </source>
</evidence>
<evidence type="ECO:0000256" key="5">
    <source>
        <dbReference type="ARBA" id="ARBA00022737"/>
    </source>
</evidence>
<keyword evidence="7 10" id="KW-0472">Membrane</keyword>
<keyword evidence="4" id="KW-0732">Signal</keyword>
<comment type="caution">
    <text evidence="12">The sequence shown here is derived from an EMBL/GenBank/DDBJ whole genome shotgun (WGS) entry which is preliminary data.</text>
</comment>
<dbReference type="EMBL" id="JBANAX010000130">
    <property type="protein sequence ID" value="KAL1221331.1"/>
    <property type="molecule type" value="Genomic_DNA"/>
</dbReference>
<organism evidence="12 13">
    <name type="scientific">Cardamine amara subsp. amara</name>
    <dbReference type="NCBI Taxonomy" id="228776"/>
    <lineage>
        <taxon>Eukaryota</taxon>
        <taxon>Viridiplantae</taxon>
        <taxon>Streptophyta</taxon>
        <taxon>Embryophyta</taxon>
        <taxon>Tracheophyta</taxon>
        <taxon>Spermatophyta</taxon>
        <taxon>Magnoliopsida</taxon>
        <taxon>eudicotyledons</taxon>
        <taxon>Gunneridae</taxon>
        <taxon>Pentapetalae</taxon>
        <taxon>rosids</taxon>
        <taxon>malvids</taxon>
        <taxon>Brassicales</taxon>
        <taxon>Brassicaceae</taxon>
        <taxon>Cardamineae</taxon>
        <taxon>Cardamine</taxon>
    </lineage>
</organism>
<name>A0ABD1BVW6_CARAN</name>
<comment type="subcellular location">
    <subcellularLocation>
        <location evidence="1">Membrane</location>
        <topology evidence="1">Single-pass type I membrane protein</topology>
    </subcellularLocation>
</comment>
<accession>A0ABD1BVW6</accession>
<dbReference type="FunFam" id="3.80.10.10:FF:000400">
    <property type="entry name" value="Nuclear pore complex protein NUP107"/>
    <property type="match status" value="1"/>
</dbReference>
<dbReference type="SUPFAM" id="SSF52058">
    <property type="entry name" value="L domain-like"/>
    <property type="match status" value="1"/>
</dbReference>
<feature type="domain" description="Disease resistance R13L4/SHOC-2-like LRR" evidence="11">
    <location>
        <begin position="101"/>
        <end position="211"/>
    </location>
</feature>
<evidence type="ECO:0000256" key="4">
    <source>
        <dbReference type="ARBA" id="ARBA00022729"/>
    </source>
</evidence>
<dbReference type="PANTHER" id="PTHR48063:SF112">
    <property type="entry name" value="RECEPTOR LIKE PROTEIN 30-LIKE"/>
    <property type="match status" value="1"/>
</dbReference>
<keyword evidence="2" id="KW-0433">Leucine-rich repeat</keyword>
<dbReference type="InterPro" id="IPR046956">
    <property type="entry name" value="RLP23-like"/>
</dbReference>
<dbReference type="InterPro" id="IPR032675">
    <property type="entry name" value="LRR_dom_sf"/>
</dbReference>
<evidence type="ECO:0000256" key="2">
    <source>
        <dbReference type="ARBA" id="ARBA00022614"/>
    </source>
</evidence>
<keyword evidence="8" id="KW-0675">Receptor</keyword>
<dbReference type="PRINTS" id="PR00019">
    <property type="entry name" value="LEURICHRPT"/>
</dbReference>
<evidence type="ECO:0000256" key="7">
    <source>
        <dbReference type="ARBA" id="ARBA00023136"/>
    </source>
</evidence>
<proteinExistence type="predicted"/>
<reference evidence="12 13" key="1">
    <citation type="submission" date="2024-04" db="EMBL/GenBank/DDBJ databases">
        <title>Genome assembly C_amara_ONT_v2.</title>
        <authorList>
            <person name="Yant L."/>
            <person name="Moore C."/>
            <person name="Slenker M."/>
        </authorList>
    </citation>
    <scope>NUCLEOTIDE SEQUENCE [LARGE SCALE GENOMIC DNA]</scope>
    <source>
        <tissue evidence="12">Leaf</tissue>
    </source>
</reference>
<dbReference type="AlphaFoldDB" id="A0ABD1BVW6"/>
<evidence type="ECO:0000256" key="8">
    <source>
        <dbReference type="ARBA" id="ARBA00023170"/>
    </source>
</evidence>
<keyword evidence="3 10" id="KW-0812">Transmembrane</keyword>
<feature type="transmembrane region" description="Helical" evidence="10">
    <location>
        <begin position="12"/>
        <end position="31"/>
    </location>
</feature>
<keyword evidence="13" id="KW-1185">Reference proteome</keyword>
<dbReference type="Proteomes" id="UP001558713">
    <property type="component" value="Unassembled WGS sequence"/>
</dbReference>
<evidence type="ECO:0000313" key="13">
    <source>
        <dbReference type="Proteomes" id="UP001558713"/>
    </source>
</evidence>
<evidence type="ECO:0000256" key="6">
    <source>
        <dbReference type="ARBA" id="ARBA00022989"/>
    </source>
</evidence>
<evidence type="ECO:0000256" key="9">
    <source>
        <dbReference type="ARBA" id="ARBA00023180"/>
    </source>
</evidence>
<evidence type="ECO:0000256" key="3">
    <source>
        <dbReference type="ARBA" id="ARBA00022692"/>
    </source>
</evidence>
<keyword evidence="5" id="KW-0677">Repeat</keyword>
<evidence type="ECO:0000313" key="12">
    <source>
        <dbReference type="EMBL" id="KAL1221331.1"/>
    </source>
</evidence>
<sequence length="233" mass="26832">MMIPSQSYSFSGLVTALYFFFFLFSFILHTLGSPKLQYCRHDQRDALMEFKHEFPMNLTDRWGDYDMRSWNKRSDLECDAEGQVISLFLYDVPFNNSLKPNSSLFKLQYLQNLTLFACNLHGEIPSSFGNLSHLTKLDLSYNELVGQVPASIGNLTQLRYLSLSYNQLSGKIPVSFANLTKLFALHFAYNYFEPELLPDMSRFHNLEVFDARGNSFFGPFPTSLFTIPSLDVV</sequence>
<gene>
    <name evidence="12" type="ORF">V5N11_002172</name>
</gene>
<dbReference type="GO" id="GO:0016020">
    <property type="term" value="C:membrane"/>
    <property type="evidence" value="ECO:0007669"/>
    <property type="project" value="UniProtKB-SubCell"/>
</dbReference>
<evidence type="ECO:0000256" key="1">
    <source>
        <dbReference type="ARBA" id="ARBA00004479"/>
    </source>
</evidence>
<dbReference type="InterPro" id="IPR055414">
    <property type="entry name" value="LRR_R13L4/SHOC2-like"/>
</dbReference>
<protein>
    <submittedName>
        <fullName evidence="12">Receptor-like protein 30</fullName>
    </submittedName>
</protein>